<keyword evidence="1" id="KW-0808">Transferase</keyword>
<organism evidence="4 5">
    <name type="scientific">Globisporangium ultimum (strain ATCC 200006 / CBS 805.95 / DAOM BR144)</name>
    <name type="common">Pythium ultimum</name>
    <dbReference type="NCBI Taxonomy" id="431595"/>
    <lineage>
        <taxon>Eukaryota</taxon>
        <taxon>Sar</taxon>
        <taxon>Stramenopiles</taxon>
        <taxon>Oomycota</taxon>
        <taxon>Peronosporomycetes</taxon>
        <taxon>Pythiales</taxon>
        <taxon>Pythiaceae</taxon>
        <taxon>Globisporangium</taxon>
    </lineage>
</organism>
<accession>K3W627</accession>
<dbReference type="AlphaFoldDB" id="K3W627"/>
<evidence type="ECO:0000256" key="1">
    <source>
        <dbReference type="ARBA" id="ARBA00022679"/>
    </source>
</evidence>
<dbReference type="OMA" id="CARRRTY"/>
<dbReference type="InterPro" id="IPR011009">
    <property type="entry name" value="Kinase-like_dom_sf"/>
</dbReference>
<dbReference type="SUPFAM" id="SSF56112">
    <property type="entry name" value="Protein kinase-like (PK-like)"/>
    <property type="match status" value="1"/>
</dbReference>
<dbReference type="GO" id="GO:0005634">
    <property type="term" value="C:nucleus"/>
    <property type="evidence" value="ECO:0007669"/>
    <property type="project" value="TreeGrafter"/>
</dbReference>
<keyword evidence="5" id="KW-1185">Reference proteome</keyword>
<dbReference type="VEuPathDB" id="FungiDB:PYU1_G000418"/>
<dbReference type="Pfam" id="PF00454">
    <property type="entry name" value="PI3_PI4_kinase"/>
    <property type="match status" value="1"/>
</dbReference>
<protein>
    <recommendedName>
        <fullName evidence="3">PI3K/PI4K catalytic domain-containing protein</fullName>
    </recommendedName>
</protein>
<dbReference type="InParanoid" id="K3W627"/>
<evidence type="ECO:0000259" key="3">
    <source>
        <dbReference type="PROSITE" id="PS50290"/>
    </source>
</evidence>
<dbReference type="GO" id="GO:0000184">
    <property type="term" value="P:nuclear-transcribed mRNA catabolic process, nonsense-mediated decay"/>
    <property type="evidence" value="ECO:0007669"/>
    <property type="project" value="TreeGrafter"/>
</dbReference>
<sequence>MSSIPKKRFVINMPGVLSYNDDGSFDPVSLQAIHSTVTVLRTKTKPKCLDFVGSDGQSYKYLLKAREDLRLDERIMQFLKTSNEFLRMDSIARSRNLVAQHYSVIPLSHDSGLIQMVPDVTPMFQVYTNWSELSHRAPNLLVSPPSKLLTSSTPVPQQTPPTAAFYAKLKQYGVADASPNQRTQWPKAVLKQVYQDLVAQRPRDVLRQEITTGSGDFRESWSKTSRLSKSLAVMSVLGYIVGLGDRHLDNILLCNKSGDVVHIDYNVCFDKGQKLKVPEVVPFRLTPMLQDALGLTGVEGKFRVAFETTLRVVRANDSREALLTLLEAFVVGQTT</sequence>
<dbReference type="PANTHER" id="PTHR11139:SF71">
    <property type="entry name" value="SERINE_THREONINE-PROTEIN KINASE SMG1"/>
    <property type="match status" value="1"/>
</dbReference>
<dbReference type="Gene3D" id="3.30.1010.10">
    <property type="entry name" value="Phosphatidylinositol 3-kinase Catalytic Subunit, Chain A, domain 4"/>
    <property type="match status" value="1"/>
</dbReference>
<reference evidence="5" key="1">
    <citation type="journal article" date="2010" name="Genome Biol.">
        <title>Genome sequence of the necrotrophic plant pathogen Pythium ultimum reveals original pathogenicity mechanisms and effector repertoire.</title>
        <authorList>
            <person name="Levesque C.A."/>
            <person name="Brouwer H."/>
            <person name="Cano L."/>
            <person name="Hamilton J.P."/>
            <person name="Holt C."/>
            <person name="Huitema E."/>
            <person name="Raffaele S."/>
            <person name="Robideau G.P."/>
            <person name="Thines M."/>
            <person name="Win J."/>
            <person name="Zerillo M.M."/>
            <person name="Beakes G.W."/>
            <person name="Boore J.L."/>
            <person name="Busam D."/>
            <person name="Dumas B."/>
            <person name="Ferriera S."/>
            <person name="Fuerstenberg S.I."/>
            <person name="Gachon C.M."/>
            <person name="Gaulin E."/>
            <person name="Govers F."/>
            <person name="Grenville-Briggs L."/>
            <person name="Horner N."/>
            <person name="Hostetler J."/>
            <person name="Jiang R.H."/>
            <person name="Johnson J."/>
            <person name="Krajaejun T."/>
            <person name="Lin H."/>
            <person name="Meijer H.J."/>
            <person name="Moore B."/>
            <person name="Morris P."/>
            <person name="Phuntmart V."/>
            <person name="Puiu D."/>
            <person name="Shetty J."/>
            <person name="Stajich J.E."/>
            <person name="Tripathy S."/>
            <person name="Wawra S."/>
            <person name="van West P."/>
            <person name="Whitty B.R."/>
            <person name="Coutinho P.M."/>
            <person name="Henrissat B."/>
            <person name="Martin F."/>
            <person name="Thomas P.D."/>
            <person name="Tyler B.M."/>
            <person name="De Vries R.P."/>
            <person name="Kamoun S."/>
            <person name="Yandell M."/>
            <person name="Tisserat N."/>
            <person name="Buell C.R."/>
        </authorList>
    </citation>
    <scope>NUCLEOTIDE SEQUENCE</scope>
    <source>
        <strain evidence="5">DAOM:BR144</strain>
    </source>
</reference>
<dbReference type="EMBL" id="GL376636">
    <property type="status" value="NOT_ANNOTATED_CDS"/>
    <property type="molecule type" value="Genomic_DNA"/>
</dbReference>
<dbReference type="Gene3D" id="1.10.1070.11">
    <property type="entry name" value="Phosphatidylinositol 3-/4-kinase, catalytic domain"/>
    <property type="match status" value="1"/>
</dbReference>
<dbReference type="InterPro" id="IPR018936">
    <property type="entry name" value="PI3/4_kinase_CS"/>
</dbReference>
<evidence type="ECO:0000256" key="2">
    <source>
        <dbReference type="ARBA" id="ARBA00022777"/>
    </source>
</evidence>
<dbReference type="PANTHER" id="PTHR11139">
    <property type="entry name" value="ATAXIA TELANGIECTASIA MUTATED ATM -RELATED"/>
    <property type="match status" value="1"/>
</dbReference>
<reference evidence="4" key="3">
    <citation type="submission" date="2015-02" db="UniProtKB">
        <authorList>
            <consortium name="EnsemblProtists"/>
        </authorList>
    </citation>
    <scope>IDENTIFICATION</scope>
    <source>
        <strain evidence="4">DAOM BR144</strain>
    </source>
</reference>
<dbReference type="Proteomes" id="UP000019132">
    <property type="component" value="Unassembled WGS sequence"/>
</dbReference>
<dbReference type="InterPro" id="IPR036940">
    <property type="entry name" value="PI3/4_kinase_cat_sf"/>
</dbReference>
<dbReference type="InterPro" id="IPR050517">
    <property type="entry name" value="DDR_Repair_Kinase"/>
</dbReference>
<dbReference type="STRING" id="431595.K3W627"/>
<dbReference type="SMART" id="SM00146">
    <property type="entry name" value="PI3Kc"/>
    <property type="match status" value="1"/>
</dbReference>
<dbReference type="PROSITE" id="PS00916">
    <property type="entry name" value="PI3_4_KINASE_2"/>
    <property type="match status" value="1"/>
</dbReference>
<dbReference type="HOGENOM" id="CLU_000178_9_1_1"/>
<dbReference type="PROSITE" id="PS50290">
    <property type="entry name" value="PI3_4_KINASE_3"/>
    <property type="match status" value="1"/>
</dbReference>
<dbReference type="InterPro" id="IPR000403">
    <property type="entry name" value="PI3/4_kinase_cat_dom"/>
</dbReference>
<dbReference type="GO" id="GO:0004674">
    <property type="term" value="F:protein serine/threonine kinase activity"/>
    <property type="evidence" value="ECO:0007669"/>
    <property type="project" value="TreeGrafter"/>
</dbReference>
<dbReference type="eggNOG" id="KOG0891">
    <property type="taxonomic scope" value="Eukaryota"/>
</dbReference>
<evidence type="ECO:0000313" key="4">
    <source>
        <dbReference type="EnsemblProtists" id="PYU1_T000418"/>
    </source>
</evidence>
<reference evidence="5" key="2">
    <citation type="submission" date="2010-04" db="EMBL/GenBank/DDBJ databases">
        <authorList>
            <person name="Buell R."/>
            <person name="Hamilton J."/>
            <person name="Hostetler J."/>
        </authorList>
    </citation>
    <scope>NUCLEOTIDE SEQUENCE [LARGE SCALE GENOMIC DNA]</scope>
    <source>
        <strain evidence="5">DAOM:BR144</strain>
    </source>
</reference>
<proteinExistence type="predicted"/>
<keyword evidence="2" id="KW-0418">Kinase</keyword>
<feature type="domain" description="PI3K/PI4K catalytic" evidence="3">
    <location>
        <begin position="33"/>
        <end position="335"/>
    </location>
</feature>
<dbReference type="EnsemblProtists" id="PYU1_T000418">
    <property type="protein sequence ID" value="PYU1_T000418"/>
    <property type="gene ID" value="PYU1_G000418"/>
</dbReference>
<name>K3W627_GLOUD</name>
<evidence type="ECO:0000313" key="5">
    <source>
        <dbReference type="Proteomes" id="UP000019132"/>
    </source>
</evidence>